<sequence length="37" mass="4243">MKKFASLILISVFLFSSTQFVHASSTDVQERLRDLAR</sequence>
<gene>
    <name evidence="3" type="ORF">C4A77_17575</name>
    <name evidence="2" type="ORF">C4A77_24155</name>
</gene>
<dbReference type="EMBL" id="PRKQ01000024">
    <property type="protein sequence ID" value="PPA93493.1"/>
    <property type="molecule type" value="Genomic_DNA"/>
</dbReference>
<evidence type="ECO:0000313" key="4">
    <source>
        <dbReference type="Proteomes" id="UP000239759"/>
    </source>
</evidence>
<comment type="caution">
    <text evidence="3">The sequence shown here is derived from an EMBL/GenBank/DDBJ whole genome shotgun (WGS) entry which is preliminary data.</text>
</comment>
<proteinExistence type="predicted"/>
<dbReference type="EMBL" id="PRKQ01000047">
    <property type="protein sequence ID" value="PPA91162.1"/>
    <property type="molecule type" value="Genomic_DNA"/>
</dbReference>
<evidence type="ECO:0000256" key="1">
    <source>
        <dbReference type="SAM" id="SignalP"/>
    </source>
</evidence>
<dbReference type="AlphaFoldDB" id="A0AAP8U4E1"/>
<evidence type="ECO:0000313" key="3">
    <source>
        <dbReference type="EMBL" id="PPA93493.1"/>
    </source>
</evidence>
<reference evidence="3 4" key="1">
    <citation type="submission" date="2018-02" db="EMBL/GenBank/DDBJ databases">
        <title>Comparative analysis of genomes of three Brevibacillus laterosporus strains producers of potent antimicrobials isolated from silage.</title>
        <authorList>
            <person name="Kojic M."/>
            <person name="Miljkovic M."/>
            <person name="Studholme D."/>
            <person name="Filipic B."/>
        </authorList>
    </citation>
    <scope>NUCLEOTIDE SEQUENCE [LARGE SCALE GENOMIC DNA]</scope>
    <source>
        <strain evidence="3 4">BGSP11</strain>
    </source>
</reference>
<evidence type="ECO:0000313" key="2">
    <source>
        <dbReference type="EMBL" id="PPA91162.1"/>
    </source>
</evidence>
<name>A0AAP8U4E1_BRELA</name>
<protein>
    <submittedName>
        <fullName evidence="3">Toxin ETX</fullName>
    </submittedName>
</protein>
<organism evidence="3 4">
    <name type="scientific">Brevibacillus laterosporus</name>
    <name type="common">Bacillus laterosporus</name>
    <dbReference type="NCBI Taxonomy" id="1465"/>
    <lineage>
        <taxon>Bacteria</taxon>
        <taxon>Bacillati</taxon>
        <taxon>Bacillota</taxon>
        <taxon>Bacilli</taxon>
        <taxon>Bacillales</taxon>
        <taxon>Paenibacillaceae</taxon>
        <taxon>Brevibacillus</taxon>
    </lineage>
</organism>
<accession>A0AAP8U4E1</accession>
<feature type="chain" id="PRO_5042799098" evidence="1">
    <location>
        <begin position="24"/>
        <end position="37"/>
    </location>
</feature>
<dbReference type="Proteomes" id="UP000239759">
    <property type="component" value="Unassembled WGS sequence"/>
</dbReference>
<feature type="non-terminal residue" evidence="3">
    <location>
        <position position="37"/>
    </location>
</feature>
<keyword evidence="1" id="KW-0732">Signal</keyword>
<feature type="signal peptide" evidence="1">
    <location>
        <begin position="1"/>
        <end position="23"/>
    </location>
</feature>